<keyword evidence="2" id="KW-1185">Reference proteome</keyword>
<organism evidence="1 2">
    <name type="scientific">Panicum miliaceum</name>
    <name type="common">Proso millet</name>
    <name type="synonym">Broomcorn millet</name>
    <dbReference type="NCBI Taxonomy" id="4540"/>
    <lineage>
        <taxon>Eukaryota</taxon>
        <taxon>Viridiplantae</taxon>
        <taxon>Streptophyta</taxon>
        <taxon>Embryophyta</taxon>
        <taxon>Tracheophyta</taxon>
        <taxon>Spermatophyta</taxon>
        <taxon>Magnoliopsida</taxon>
        <taxon>Liliopsida</taxon>
        <taxon>Poales</taxon>
        <taxon>Poaceae</taxon>
        <taxon>PACMAD clade</taxon>
        <taxon>Panicoideae</taxon>
        <taxon>Panicodae</taxon>
        <taxon>Paniceae</taxon>
        <taxon>Panicinae</taxon>
        <taxon>Panicum</taxon>
        <taxon>Panicum sect. Panicum</taxon>
    </lineage>
</organism>
<dbReference type="EMBL" id="PQIB02000001">
    <property type="protein sequence ID" value="RLN39464.1"/>
    <property type="molecule type" value="Genomic_DNA"/>
</dbReference>
<dbReference type="Proteomes" id="UP000275267">
    <property type="component" value="Unassembled WGS sequence"/>
</dbReference>
<evidence type="ECO:0000313" key="1">
    <source>
        <dbReference type="EMBL" id="RLN39464.1"/>
    </source>
</evidence>
<protein>
    <submittedName>
        <fullName evidence="1">Uncharacterized protein</fullName>
    </submittedName>
</protein>
<gene>
    <name evidence="1" type="ORF">C2845_PM01G22560</name>
</gene>
<proteinExistence type="predicted"/>
<accession>A0A3L6TKV4</accession>
<evidence type="ECO:0000313" key="2">
    <source>
        <dbReference type="Proteomes" id="UP000275267"/>
    </source>
</evidence>
<sequence>MNLLFHLRYLGALALSGIIGLLLESWTLEQSNVYLWIIHQVKRGTSVVVPLNVVSVMIERGRTIVL</sequence>
<reference evidence="2" key="1">
    <citation type="journal article" date="2019" name="Nat. Commun.">
        <title>The genome of broomcorn millet.</title>
        <authorList>
            <person name="Zou C."/>
            <person name="Miki D."/>
            <person name="Li D."/>
            <person name="Tang Q."/>
            <person name="Xiao L."/>
            <person name="Rajput S."/>
            <person name="Deng P."/>
            <person name="Jia W."/>
            <person name="Huang R."/>
            <person name="Zhang M."/>
            <person name="Sun Y."/>
            <person name="Hu J."/>
            <person name="Fu X."/>
            <person name="Schnable P.S."/>
            <person name="Li F."/>
            <person name="Zhang H."/>
            <person name="Feng B."/>
            <person name="Zhu X."/>
            <person name="Liu R."/>
            <person name="Schnable J.C."/>
            <person name="Zhu J.-K."/>
            <person name="Zhang H."/>
        </authorList>
    </citation>
    <scope>NUCLEOTIDE SEQUENCE [LARGE SCALE GENOMIC DNA]</scope>
</reference>
<name>A0A3L6TKV4_PANMI</name>
<dbReference type="AlphaFoldDB" id="A0A3L6TKV4"/>
<comment type="caution">
    <text evidence="1">The sequence shown here is derived from an EMBL/GenBank/DDBJ whole genome shotgun (WGS) entry which is preliminary data.</text>
</comment>